<dbReference type="AlphaFoldDB" id="A0A0R3K603"/>
<keyword evidence="1" id="KW-0472">Membrane</keyword>
<dbReference type="Gene3D" id="3.30.70.2970">
    <property type="entry name" value="Protein of unknown function (DUF541), domain 2"/>
    <property type="match status" value="1"/>
</dbReference>
<feature type="transmembrane region" description="Helical" evidence="1">
    <location>
        <begin position="6"/>
        <end position="26"/>
    </location>
</feature>
<protein>
    <submittedName>
        <fullName evidence="2">Oxidative stress defense protein</fullName>
    </submittedName>
</protein>
<dbReference type="EMBL" id="LKHP01000002">
    <property type="protein sequence ID" value="KRQ87823.1"/>
    <property type="molecule type" value="Genomic_DNA"/>
</dbReference>
<dbReference type="InterPro" id="IPR010916">
    <property type="entry name" value="TonB_box_CS"/>
</dbReference>
<dbReference type="InterPro" id="IPR016907">
    <property type="entry name" value="UCP029033"/>
</dbReference>
<evidence type="ECO:0000256" key="1">
    <source>
        <dbReference type="SAM" id="Phobius"/>
    </source>
</evidence>
<name>A0A0R3K603_CALMK</name>
<dbReference type="InterPro" id="IPR052022">
    <property type="entry name" value="26kDa_periplasmic_antigen"/>
</dbReference>
<keyword evidence="1" id="KW-0812">Transmembrane</keyword>
<organism evidence="2 3">
    <name type="scientific">Caloramator mitchellensis</name>
    <dbReference type="NCBI Taxonomy" id="908809"/>
    <lineage>
        <taxon>Bacteria</taxon>
        <taxon>Bacillati</taxon>
        <taxon>Bacillota</taxon>
        <taxon>Clostridia</taxon>
        <taxon>Eubacteriales</taxon>
        <taxon>Clostridiaceae</taxon>
        <taxon>Caloramator</taxon>
    </lineage>
</organism>
<keyword evidence="1" id="KW-1133">Transmembrane helix</keyword>
<evidence type="ECO:0000313" key="3">
    <source>
        <dbReference type="Proteomes" id="UP000052015"/>
    </source>
</evidence>
<accession>A0A0R3K603</accession>
<sequence>MEEKKIINIVIALIMAIAMVASAAFISNGLSNIKGKQNTITVTGSAKQQIKSDLVKWTGSFSAQSKDLKDAYKQLKESHDKVKEYLTSKGLSEKDLVFSSISTMTNYEILPNGMQSTKIDSYRLYQTVQITSNDVDGITEISRQATELINQGVQFESYPPQYYYTKIADLKVNMLGLATKDAKDRAEQIAKNTGLKIGNLKSAKMGVFQITAPYSTEVADYGIFDTSSVDKEITAVVNCEFEIK</sequence>
<dbReference type="Proteomes" id="UP000052015">
    <property type="component" value="Unassembled WGS sequence"/>
</dbReference>
<keyword evidence="3" id="KW-1185">Reference proteome</keyword>
<dbReference type="RefSeq" id="WP_057977000.1">
    <property type="nucleotide sequence ID" value="NZ_LKHP01000002.1"/>
</dbReference>
<dbReference type="PIRSF" id="PIRSF029033">
    <property type="entry name" value="UCP029033"/>
    <property type="match status" value="1"/>
</dbReference>
<evidence type="ECO:0000313" key="2">
    <source>
        <dbReference type="EMBL" id="KRQ87823.1"/>
    </source>
</evidence>
<dbReference type="PANTHER" id="PTHR34387:SF2">
    <property type="entry name" value="SLR1258 PROTEIN"/>
    <property type="match status" value="1"/>
</dbReference>
<gene>
    <name evidence="2" type="ORF">ABG79_00628</name>
</gene>
<dbReference type="Gene3D" id="3.30.110.170">
    <property type="entry name" value="Protein of unknown function (DUF541), domain 1"/>
    <property type="match status" value="1"/>
</dbReference>
<dbReference type="InterPro" id="IPR007497">
    <property type="entry name" value="SIMPL/DUF541"/>
</dbReference>
<reference evidence="2 3" key="1">
    <citation type="submission" date="2015-09" db="EMBL/GenBank/DDBJ databases">
        <title>Draft genome sequence of a Caloramator mitchellensis, a moderate thermophile from the Great Artesian Basin of Australia.</title>
        <authorList>
            <person name="Patel B.K."/>
        </authorList>
    </citation>
    <scope>NUCLEOTIDE SEQUENCE [LARGE SCALE GENOMIC DNA]</scope>
    <source>
        <strain evidence="2 3">VF08</strain>
    </source>
</reference>
<proteinExistence type="predicted"/>
<dbReference type="PANTHER" id="PTHR34387">
    <property type="entry name" value="SLR1258 PROTEIN"/>
    <property type="match status" value="1"/>
</dbReference>
<dbReference type="Pfam" id="PF04402">
    <property type="entry name" value="SIMPL"/>
    <property type="match status" value="1"/>
</dbReference>
<dbReference type="PROSITE" id="PS00430">
    <property type="entry name" value="TONB_DEPENDENT_REC_1"/>
    <property type="match status" value="1"/>
</dbReference>
<dbReference type="STRING" id="908809.ABG79_00628"/>
<dbReference type="OrthoDB" id="9785289at2"/>
<comment type="caution">
    <text evidence="2">The sequence shown here is derived from an EMBL/GenBank/DDBJ whole genome shotgun (WGS) entry which is preliminary data.</text>
</comment>
<dbReference type="GO" id="GO:0006974">
    <property type="term" value="P:DNA damage response"/>
    <property type="evidence" value="ECO:0007669"/>
    <property type="project" value="TreeGrafter"/>
</dbReference>